<accession>A0A377N6S9</accession>
<proteinExistence type="inferred from homology"/>
<dbReference type="SUPFAM" id="SSF53155">
    <property type="entry name" value="Methylated DNA-protein cysteine methyltransferase domain"/>
    <property type="match status" value="1"/>
</dbReference>
<keyword evidence="6" id="KW-0227">DNA damage</keyword>
<dbReference type="InterPro" id="IPR018060">
    <property type="entry name" value="HTH_AraC"/>
</dbReference>
<dbReference type="Proteomes" id="UP000254304">
    <property type="component" value="Unassembled WGS sequence"/>
</dbReference>
<dbReference type="PROSITE" id="PS00374">
    <property type="entry name" value="MGMT"/>
    <property type="match status" value="1"/>
</dbReference>
<dbReference type="GO" id="GO:0003908">
    <property type="term" value="F:methylated-DNA-[protein]-cysteine S-methyltransferase activity"/>
    <property type="evidence" value="ECO:0007669"/>
    <property type="project" value="UniProtKB-EC"/>
</dbReference>
<keyword evidence="4" id="KW-0489">Methyltransferase</keyword>
<feature type="active site" description="Nucleophile; methyl group acceptor from either O6-methylguanine or O4-methylthymine" evidence="10">
    <location>
        <position position="362"/>
    </location>
</feature>
<keyword evidence="8" id="KW-0234">DNA repair</keyword>
<dbReference type="EMBL" id="UGGO01000001">
    <property type="protein sequence ID" value="STQ42494.1"/>
    <property type="molecule type" value="Genomic_DNA"/>
</dbReference>
<dbReference type="GO" id="GO:0006281">
    <property type="term" value="P:DNA repair"/>
    <property type="evidence" value="ECO:0007669"/>
    <property type="project" value="UniProtKB-KW"/>
</dbReference>
<dbReference type="FunFam" id="1.10.10.10:FF:000214">
    <property type="entry name" value="Methylated-DNA--protein-cysteine methyltransferase"/>
    <property type="match status" value="1"/>
</dbReference>
<dbReference type="PROSITE" id="PS01124">
    <property type="entry name" value="HTH_ARAC_FAMILY_2"/>
    <property type="match status" value="1"/>
</dbReference>
<evidence type="ECO:0000259" key="12">
    <source>
        <dbReference type="PROSITE" id="PS01124"/>
    </source>
</evidence>
<feature type="domain" description="HTH araC/xylS-type" evidence="12">
    <location>
        <begin position="153"/>
        <end position="225"/>
    </location>
</feature>
<dbReference type="SUPFAM" id="SSF57884">
    <property type="entry name" value="Ada DNA repair protein, N-terminal domain (N-Ada 10)"/>
    <property type="match status" value="1"/>
</dbReference>
<keyword evidence="7" id="KW-0010">Activator</keyword>
<feature type="binding site" evidence="11">
    <location>
        <position position="81"/>
    </location>
    <ligand>
        <name>Zn(2+)</name>
        <dbReference type="ChEBI" id="CHEBI:29105"/>
    </ligand>
</feature>
<evidence type="ECO:0000256" key="5">
    <source>
        <dbReference type="ARBA" id="ARBA00022679"/>
    </source>
</evidence>
<dbReference type="InterPro" id="IPR036631">
    <property type="entry name" value="MGMT_N_sf"/>
</dbReference>
<evidence type="ECO:0000313" key="14">
    <source>
        <dbReference type="Proteomes" id="UP000254304"/>
    </source>
</evidence>
<organism evidence="13 14">
    <name type="scientific">Ewingella americana</name>
    <dbReference type="NCBI Taxonomy" id="41202"/>
    <lineage>
        <taxon>Bacteria</taxon>
        <taxon>Pseudomonadati</taxon>
        <taxon>Pseudomonadota</taxon>
        <taxon>Gammaproteobacteria</taxon>
        <taxon>Enterobacterales</taxon>
        <taxon>Yersiniaceae</taxon>
        <taxon>Ewingella</taxon>
    </lineage>
</organism>
<sequence length="396" mass="44162">MKGPEVSLGFFDLTKRKIDARNLALRPRNFLYPENHCSHRASSIMLFDLPSDDVLYDALIARDPAYNGFAFVGVKSTGIFCRLTCPARKPKRENSTFYPSIVAAMEAGFRPCKRCCPLSLGGEKDPLVLKLLAALESEPDKRWSEEDFVAMQVDPSTVRRAFKRQFGITFLEMARLRRLGKGVDHLTSGNQVIDAQLEANYESGSGFRTAITRLIGIAPREAKTLPFLKAEWIDTPIGTLLAIADAQALHLLEFVDRKALPNEIQRLKEKSGSQIIMARSPVIELLEQELNAYFSGRCGHFTTPLAQFGSLFSRQVWDALRAIPLGELRSYSSIAREIGRGSASRAVARANGENQISLLIPCHRVIGADGSLTGYGGGVWRKRWLIEHEKRMLIKP</sequence>
<evidence type="ECO:0000256" key="10">
    <source>
        <dbReference type="PIRSR" id="PIRSR000409-1"/>
    </source>
</evidence>
<dbReference type="AlphaFoldDB" id="A0A377N6S9"/>
<keyword evidence="11" id="KW-0862">Zinc</keyword>
<evidence type="ECO:0000256" key="4">
    <source>
        <dbReference type="ARBA" id="ARBA00022603"/>
    </source>
</evidence>
<dbReference type="GO" id="GO:0043565">
    <property type="term" value="F:sequence-specific DNA binding"/>
    <property type="evidence" value="ECO:0007669"/>
    <property type="project" value="InterPro"/>
</dbReference>
<dbReference type="PANTHER" id="PTHR10815">
    <property type="entry name" value="METHYLATED-DNA--PROTEIN-CYSTEINE METHYLTRANSFERASE"/>
    <property type="match status" value="1"/>
</dbReference>
<dbReference type="InterPro" id="IPR001497">
    <property type="entry name" value="MethylDNA_cys_MeTrfase_AS"/>
</dbReference>
<dbReference type="InterPro" id="IPR035451">
    <property type="entry name" value="Ada-like_dom_sf"/>
</dbReference>
<dbReference type="Gene3D" id="3.30.160.70">
    <property type="entry name" value="Methylated DNA-protein cysteine methyltransferase domain"/>
    <property type="match status" value="1"/>
</dbReference>
<protein>
    <recommendedName>
        <fullName evidence="3">methylated-DNA--[protein]-cysteine S-methyltransferase</fullName>
        <ecNumber evidence="3">2.1.1.63</ecNumber>
    </recommendedName>
</protein>
<keyword evidence="11" id="KW-0479">Metal-binding</keyword>
<dbReference type="Gene3D" id="1.10.10.60">
    <property type="entry name" value="Homeodomain-like"/>
    <property type="match status" value="1"/>
</dbReference>
<reference evidence="13 14" key="1">
    <citation type="submission" date="2018-06" db="EMBL/GenBank/DDBJ databases">
        <authorList>
            <consortium name="Pathogen Informatics"/>
            <person name="Doyle S."/>
        </authorList>
    </citation>
    <scope>NUCLEOTIDE SEQUENCE [LARGE SCALE GENOMIC DNA]</scope>
    <source>
        <strain evidence="13 14">NCTC12157</strain>
    </source>
</reference>
<feature type="binding site" evidence="11">
    <location>
        <position position="115"/>
    </location>
    <ligand>
        <name>Zn(2+)</name>
        <dbReference type="ChEBI" id="CHEBI:29105"/>
    </ligand>
</feature>
<dbReference type="InterPro" id="IPR008332">
    <property type="entry name" value="MethylG_MeTrfase_N"/>
</dbReference>
<dbReference type="InterPro" id="IPR036217">
    <property type="entry name" value="MethylDNA_cys_MeTrfase_DNAb"/>
</dbReference>
<dbReference type="SMART" id="SM00342">
    <property type="entry name" value="HTH_ARAC"/>
    <property type="match status" value="1"/>
</dbReference>
<dbReference type="GO" id="GO:0032259">
    <property type="term" value="P:methylation"/>
    <property type="evidence" value="ECO:0007669"/>
    <property type="project" value="UniProtKB-KW"/>
</dbReference>
<evidence type="ECO:0000256" key="7">
    <source>
        <dbReference type="ARBA" id="ARBA00023159"/>
    </source>
</evidence>
<dbReference type="Pfam" id="PF12833">
    <property type="entry name" value="HTH_18"/>
    <property type="match status" value="1"/>
</dbReference>
<evidence type="ECO:0000256" key="8">
    <source>
        <dbReference type="ARBA" id="ARBA00023204"/>
    </source>
</evidence>
<dbReference type="PANTHER" id="PTHR10815:SF5">
    <property type="entry name" value="METHYLATED-DNA--PROTEIN-CYSTEINE METHYLTRANSFERASE"/>
    <property type="match status" value="1"/>
</dbReference>
<evidence type="ECO:0000256" key="11">
    <source>
        <dbReference type="PIRSR" id="PIRSR000409-3"/>
    </source>
</evidence>
<dbReference type="PIRSF" id="PIRSF000409">
    <property type="entry name" value="Ada"/>
    <property type="match status" value="1"/>
</dbReference>
<keyword evidence="5" id="KW-0808">Transferase</keyword>
<feature type="binding site" evidence="11">
    <location>
        <position position="85"/>
    </location>
    <ligand>
        <name>Zn(2+)</name>
        <dbReference type="ChEBI" id="CHEBI:29105"/>
    </ligand>
</feature>
<evidence type="ECO:0000313" key="13">
    <source>
        <dbReference type="EMBL" id="STQ42494.1"/>
    </source>
</evidence>
<dbReference type="CDD" id="cd06445">
    <property type="entry name" value="ATase"/>
    <property type="match status" value="1"/>
</dbReference>
<evidence type="ECO:0000256" key="6">
    <source>
        <dbReference type="ARBA" id="ARBA00022763"/>
    </source>
</evidence>
<dbReference type="InterPro" id="IPR036388">
    <property type="entry name" value="WH-like_DNA-bd_sf"/>
</dbReference>
<dbReference type="GO" id="GO:0003700">
    <property type="term" value="F:DNA-binding transcription factor activity"/>
    <property type="evidence" value="ECO:0007669"/>
    <property type="project" value="InterPro"/>
</dbReference>
<name>A0A377N6S9_9GAMM</name>
<comment type="catalytic activity">
    <reaction evidence="9">
        <text>a 6-O-methyl-2'-deoxyguanosine in DNA + L-cysteinyl-[protein] = S-methyl-L-cysteinyl-[protein] + a 2'-deoxyguanosine in DNA</text>
        <dbReference type="Rhea" id="RHEA:24000"/>
        <dbReference type="Rhea" id="RHEA-COMP:10131"/>
        <dbReference type="Rhea" id="RHEA-COMP:10132"/>
        <dbReference type="Rhea" id="RHEA-COMP:11367"/>
        <dbReference type="Rhea" id="RHEA-COMP:11368"/>
        <dbReference type="ChEBI" id="CHEBI:29950"/>
        <dbReference type="ChEBI" id="CHEBI:82612"/>
        <dbReference type="ChEBI" id="CHEBI:85445"/>
        <dbReference type="ChEBI" id="CHEBI:85448"/>
        <dbReference type="EC" id="2.1.1.63"/>
    </reaction>
</comment>
<dbReference type="SUPFAM" id="SSF46767">
    <property type="entry name" value="Methylated DNA-protein cysteine methyltransferase, C-terminal domain"/>
    <property type="match status" value="1"/>
</dbReference>
<comment type="catalytic activity">
    <reaction evidence="1">
        <text>a 4-O-methyl-thymidine in DNA + L-cysteinyl-[protein] = a thymidine in DNA + S-methyl-L-cysteinyl-[protein]</text>
        <dbReference type="Rhea" id="RHEA:53428"/>
        <dbReference type="Rhea" id="RHEA-COMP:10131"/>
        <dbReference type="Rhea" id="RHEA-COMP:10132"/>
        <dbReference type="Rhea" id="RHEA-COMP:13555"/>
        <dbReference type="Rhea" id="RHEA-COMP:13556"/>
        <dbReference type="ChEBI" id="CHEBI:29950"/>
        <dbReference type="ChEBI" id="CHEBI:82612"/>
        <dbReference type="ChEBI" id="CHEBI:137386"/>
        <dbReference type="ChEBI" id="CHEBI:137387"/>
        <dbReference type="EC" id="2.1.1.63"/>
    </reaction>
</comment>
<comment type="similarity">
    <text evidence="2">Belongs to the MGMT family.</text>
</comment>
<gene>
    <name evidence="13" type="primary">ada_1</name>
    <name evidence="13" type="ORF">NCTC12157_00149</name>
</gene>
<dbReference type="Pfam" id="PF01035">
    <property type="entry name" value="DNA_binding_1"/>
    <property type="match status" value="1"/>
</dbReference>
<dbReference type="Pfam" id="PF02805">
    <property type="entry name" value="Ada_Zn_binding"/>
    <property type="match status" value="1"/>
</dbReference>
<evidence type="ECO:0000256" key="1">
    <source>
        <dbReference type="ARBA" id="ARBA00001286"/>
    </source>
</evidence>
<comment type="cofactor">
    <cofactor evidence="11">
        <name>Zn(2+)</name>
        <dbReference type="ChEBI" id="CHEBI:29105"/>
    </cofactor>
    <text evidence="11">Binds 1 zinc ion per subunit.</text>
</comment>
<dbReference type="InterPro" id="IPR014048">
    <property type="entry name" value="MethylDNA_cys_MeTrfase_DNA-bd"/>
</dbReference>
<evidence type="ECO:0000256" key="2">
    <source>
        <dbReference type="ARBA" id="ARBA00008711"/>
    </source>
</evidence>
<dbReference type="NCBIfam" id="TIGR00589">
    <property type="entry name" value="ogt"/>
    <property type="match status" value="1"/>
</dbReference>
<feature type="active site" description="Nucleophile; methyl group acceptor from methylphosphotriester" evidence="10">
    <location>
        <position position="81"/>
    </location>
</feature>
<dbReference type="EC" id="2.1.1.63" evidence="3"/>
<dbReference type="Pfam" id="PF02870">
    <property type="entry name" value="Methyltransf_1N"/>
    <property type="match status" value="1"/>
</dbReference>
<dbReference type="InterPro" id="IPR016221">
    <property type="entry name" value="Bifunct_regulatory_prot_Ada"/>
</dbReference>
<dbReference type="InterPro" id="IPR004026">
    <property type="entry name" value="Ada_DNA_repair_Zn-bd"/>
</dbReference>
<evidence type="ECO:0000256" key="3">
    <source>
        <dbReference type="ARBA" id="ARBA00011918"/>
    </source>
</evidence>
<evidence type="ECO:0000256" key="9">
    <source>
        <dbReference type="ARBA" id="ARBA00049348"/>
    </source>
</evidence>
<dbReference type="Gene3D" id="1.10.10.10">
    <property type="entry name" value="Winged helix-like DNA-binding domain superfamily/Winged helix DNA-binding domain"/>
    <property type="match status" value="1"/>
</dbReference>
<dbReference type="Gene3D" id="3.40.10.10">
    <property type="entry name" value="DNA Methylphosphotriester Repair Domain"/>
    <property type="match status" value="1"/>
</dbReference>
<feature type="binding site" evidence="11">
    <location>
        <position position="112"/>
    </location>
    <ligand>
        <name>Zn(2+)</name>
        <dbReference type="ChEBI" id="CHEBI:29105"/>
    </ligand>
</feature>
<dbReference type="GO" id="GO:0008270">
    <property type="term" value="F:zinc ion binding"/>
    <property type="evidence" value="ECO:0007669"/>
    <property type="project" value="InterPro"/>
</dbReference>